<evidence type="ECO:0000259" key="2">
    <source>
        <dbReference type="PROSITE" id="PS51841"/>
    </source>
</evidence>
<protein>
    <recommendedName>
        <fullName evidence="2">LTD domain-containing protein</fullName>
    </recommendedName>
</protein>
<sequence length="325" mass="34793">MIKRVLIVSLVLFVIALVIFWLLTGGWSAAARTARSLANPLELIFGTSTSGSFIKLPWQPSELTRGPDIGDYASEAAARNDASGDEDQRSASQESPTRNFGNPSPYAGRIAIRESSATESNPSIEFVELTASGSNTGPVLLANWSLQSVVSGVRVPLPQAASTFVMGVVNVVRPISLDPGASVYVTTAASPVGTSFRENICIGYLTELQTFTPELSGECPAPAEMLPMNADTIRTYGASCFDYLNSLSSCHFTSNPPSNLSPSCRSFVVNSISYNGCVNAHKFGSSFALPTYRAYLALRSELWANSHDVIRLLDGEGRTVDVLTY</sequence>
<feature type="region of interest" description="Disordered" evidence="1">
    <location>
        <begin position="77"/>
        <end position="105"/>
    </location>
</feature>
<gene>
    <name evidence="3" type="ORF">A3D71_00060</name>
</gene>
<reference evidence="3 4" key="1">
    <citation type="journal article" date="2016" name="Nat. Commun.">
        <title>Thousands of microbial genomes shed light on interconnected biogeochemical processes in an aquifer system.</title>
        <authorList>
            <person name="Anantharaman K."/>
            <person name="Brown C.T."/>
            <person name="Hug L.A."/>
            <person name="Sharon I."/>
            <person name="Castelle C.J."/>
            <person name="Probst A.J."/>
            <person name="Thomas B.C."/>
            <person name="Singh A."/>
            <person name="Wilkins M.J."/>
            <person name="Karaoz U."/>
            <person name="Brodie E.L."/>
            <person name="Williams K.H."/>
            <person name="Hubbard S.S."/>
            <person name="Banfield J.F."/>
        </authorList>
    </citation>
    <scope>NUCLEOTIDE SEQUENCE [LARGE SCALE GENOMIC DNA]</scope>
</reference>
<comment type="caution">
    <text evidence="3">The sequence shown here is derived from an EMBL/GenBank/DDBJ whole genome shotgun (WGS) entry which is preliminary data.</text>
</comment>
<evidence type="ECO:0000313" key="4">
    <source>
        <dbReference type="Proteomes" id="UP000177652"/>
    </source>
</evidence>
<accession>A0A1F6DYM1</accession>
<dbReference type="Proteomes" id="UP000177652">
    <property type="component" value="Unassembled WGS sequence"/>
</dbReference>
<name>A0A1F6DYM1_9BACT</name>
<evidence type="ECO:0000256" key="1">
    <source>
        <dbReference type="SAM" id="MobiDB-lite"/>
    </source>
</evidence>
<feature type="compositionally biased region" description="Polar residues" evidence="1">
    <location>
        <begin position="90"/>
        <end position="102"/>
    </location>
</feature>
<organism evidence="3 4">
    <name type="scientific">Candidatus Kaiserbacteria bacterium RIFCSPHIGHO2_02_FULL_55_20</name>
    <dbReference type="NCBI Taxonomy" id="1798497"/>
    <lineage>
        <taxon>Bacteria</taxon>
        <taxon>Candidatus Kaiseribacteriota</taxon>
    </lineage>
</organism>
<evidence type="ECO:0000313" key="3">
    <source>
        <dbReference type="EMBL" id="OGG66544.1"/>
    </source>
</evidence>
<dbReference type="InterPro" id="IPR001322">
    <property type="entry name" value="Lamin_tail_dom"/>
</dbReference>
<dbReference type="EMBL" id="MFLK01000002">
    <property type="protein sequence ID" value="OGG66544.1"/>
    <property type="molecule type" value="Genomic_DNA"/>
</dbReference>
<dbReference type="AlphaFoldDB" id="A0A1F6DYM1"/>
<feature type="domain" description="LTD" evidence="2">
    <location>
        <begin position="96"/>
        <end position="325"/>
    </location>
</feature>
<proteinExistence type="predicted"/>
<dbReference type="PROSITE" id="PS51841">
    <property type="entry name" value="LTD"/>
    <property type="match status" value="1"/>
</dbReference>